<evidence type="ECO:0000256" key="1">
    <source>
        <dbReference type="SAM" id="MobiDB-lite"/>
    </source>
</evidence>
<dbReference type="InterPro" id="IPR002156">
    <property type="entry name" value="RNaseH_domain"/>
</dbReference>
<accession>A0A3P6DXN0</accession>
<dbReference type="InterPro" id="IPR012337">
    <property type="entry name" value="RNaseH-like_sf"/>
</dbReference>
<feature type="domain" description="Endonuclease/exonuclease/phosphatase" evidence="2">
    <location>
        <begin position="135"/>
        <end position="225"/>
    </location>
</feature>
<evidence type="ECO:0000259" key="3">
    <source>
        <dbReference type="Pfam" id="PF13456"/>
    </source>
</evidence>
<dbReference type="InterPro" id="IPR036691">
    <property type="entry name" value="Endo/exonu/phosph_ase_sf"/>
</dbReference>
<dbReference type="SUPFAM" id="SSF53098">
    <property type="entry name" value="Ribonuclease H-like"/>
    <property type="match status" value="1"/>
</dbReference>
<sequence>ITFEYKRLENHCSKCLLLSHKSEHCPSVEAVESLKEGPPPENDLKMGEQLIEAHSDYQARNYSPRRGPERKETRRGQNDFHQWVDIHGRSFGERISTRHTRNPPPVKLIPGEQLPPLRRGRESSERQTGYSSPPYTKKNYHTVPPESPGRGGLFLFWKKEINLNVLSSTKRYIDTVISNKGVNFHTTFVYREPDQTRRQEVWDNLSTLHYDNSTPWFLTGDFNEIIDNSEKAIGNGLSTKVWKDSWISLDENIKSFGPIQEEALDLRVSDLLTDDLKWNKQIIERFLPGFADQIQCLKPSQRGVEDSYVWQPLPSGVYSTRSGYNAMIIPLQNRHTNRPDNEFDWIKDVCRIPLKETVHIAVTDTFKTAVVRFRSAICLPPSGVSHNIISWVCWTIWKDRYSLIFEGKGDLPENLATKSIALAREWSEAQVSTAKSQKTYSPPLNDRLNELPYPNIAVCMSDAAWEATRFRAGLAWVIKGELTSEVRRGSSVQDFVNSPLVGEALAIREGLFMAANQGISNLWCCSDNLTLIRAITHKIQRKELQGIIKDIHNLSSAFVSLDFFHVSRENNEEADALAKVVLRNSHM</sequence>
<dbReference type="AlphaFoldDB" id="A0A3P6DXN0"/>
<feature type="non-terminal residue" evidence="4">
    <location>
        <position position="1"/>
    </location>
</feature>
<dbReference type="InterPro" id="IPR005135">
    <property type="entry name" value="Endo/exonuclease/phosphatase"/>
</dbReference>
<dbReference type="Gene3D" id="3.60.10.10">
    <property type="entry name" value="Endonuclease/exonuclease/phosphatase"/>
    <property type="match status" value="1"/>
</dbReference>
<dbReference type="SUPFAM" id="SSF56219">
    <property type="entry name" value="DNase I-like"/>
    <property type="match status" value="1"/>
</dbReference>
<dbReference type="Pfam" id="PF13456">
    <property type="entry name" value="RVT_3"/>
    <property type="match status" value="1"/>
</dbReference>
<dbReference type="Pfam" id="PF03372">
    <property type="entry name" value="Exo_endo_phos"/>
    <property type="match status" value="1"/>
</dbReference>
<protein>
    <submittedName>
        <fullName evidence="4">Uncharacterized protein</fullName>
    </submittedName>
</protein>
<dbReference type="InterPro" id="IPR036397">
    <property type="entry name" value="RNaseH_sf"/>
</dbReference>
<feature type="region of interest" description="Disordered" evidence="1">
    <location>
        <begin position="54"/>
        <end position="144"/>
    </location>
</feature>
<dbReference type="GO" id="GO:0004523">
    <property type="term" value="F:RNA-DNA hybrid ribonuclease activity"/>
    <property type="evidence" value="ECO:0007669"/>
    <property type="project" value="InterPro"/>
</dbReference>
<organism evidence="4">
    <name type="scientific">Brassica oleracea</name>
    <name type="common">Wild cabbage</name>
    <dbReference type="NCBI Taxonomy" id="3712"/>
    <lineage>
        <taxon>Eukaryota</taxon>
        <taxon>Viridiplantae</taxon>
        <taxon>Streptophyta</taxon>
        <taxon>Embryophyta</taxon>
        <taxon>Tracheophyta</taxon>
        <taxon>Spermatophyta</taxon>
        <taxon>Magnoliopsida</taxon>
        <taxon>eudicotyledons</taxon>
        <taxon>Gunneridae</taxon>
        <taxon>Pentapetalae</taxon>
        <taxon>rosids</taxon>
        <taxon>malvids</taxon>
        <taxon>Brassicales</taxon>
        <taxon>Brassicaceae</taxon>
        <taxon>Brassiceae</taxon>
        <taxon>Brassica</taxon>
    </lineage>
</organism>
<dbReference type="PANTHER" id="PTHR47074:SF49">
    <property type="entry name" value="POLYNUCLEOTIDYL TRANSFERASE, RIBONUCLEASE H-LIKE SUPERFAMILY PROTEIN"/>
    <property type="match status" value="1"/>
</dbReference>
<feature type="domain" description="RNase H type-1" evidence="3">
    <location>
        <begin position="461"/>
        <end position="579"/>
    </location>
</feature>
<feature type="compositionally biased region" description="Basic and acidic residues" evidence="1">
    <location>
        <begin position="66"/>
        <end position="96"/>
    </location>
</feature>
<dbReference type="InterPro" id="IPR044730">
    <property type="entry name" value="RNase_H-like_dom_plant"/>
</dbReference>
<gene>
    <name evidence="4" type="ORF">BOLC7T42027H</name>
</gene>
<name>A0A3P6DXN0_BRAOL</name>
<dbReference type="Gene3D" id="3.30.420.10">
    <property type="entry name" value="Ribonuclease H-like superfamily/Ribonuclease H"/>
    <property type="match status" value="1"/>
</dbReference>
<dbReference type="CDD" id="cd06222">
    <property type="entry name" value="RNase_H_like"/>
    <property type="match status" value="1"/>
</dbReference>
<dbReference type="PANTHER" id="PTHR47074">
    <property type="entry name" value="BNAC02G40300D PROTEIN"/>
    <property type="match status" value="1"/>
</dbReference>
<dbReference type="GO" id="GO:0003676">
    <property type="term" value="F:nucleic acid binding"/>
    <property type="evidence" value="ECO:0007669"/>
    <property type="project" value="InterPro"/>
</dbReference>
<dbReference type="InterPro" id="IPR052929">
    <property type="entry name" value="RNase_H-like_EbsB-rel"/>
</dbReference>
<proteinExistence type="predicted"/>
<dbReference type="EMBL" id="LR031876">
    <property type="protein sequence ID" value="VDD36467.1"/>
    <property type="molecule type" value="Genomic_DNA"/>
</dbReference>
<evidence type="ECO:0000313" key="4">
    <source>
        <dbReference type="EMBL" id="VDD36467.1"/>
    </source>
</evidence>
<evidence type="ECO:0000259" key="2">
    <source>
        <dbReference type="Pfam" id="PF03372"/>
    </source>
</evidence>
<reference evidence="4" key="1">
    <citation type="submission" date="2018-11" db="EMBL/GenBank/DDBJ databases">
        <authorList>
            <consortium name="Genoscope - CEA"/>
            <person name="William W."/>
        </authorList>
    </citation>
    <scope>NUCLEOTIDE SEQUENCE</scope>
</reference>